<evidence type="ECO:0000313" key="3">
    <source>
        <dbReference type="Proteomes" id="UP000800200"/>
    </source>
</evidence>
<dbReference type="PANTHER" id="PTHR43775">
    <property type="entry name" value="FATTY ACID SYNTHASE"/>
    <property type="match status" value="1"/>
</dbReference>
<dbReference type="Gene3D" id="3.40.47.10">
    <property type="match status" value="1"/>
</dbReference>
<dbReference type="SUPFAM" id="SSF53901">
    <property type="entry name" value="Thiolase-like"/>
    <property type="match status" value="1"/>
</dbReference>
<protein>
    <submittedName>
        <fullName evidence="2">Thiolase-like protein</fullName>
    </submittedName>
</protein>
<dbReference type="EMBL" id="ML994704">
    <property type="protein sequence ID" value="KAF2176654.1"/>
    <property type="molecule type" value="Genomic_DNA"/>
</dbReference>
<dbReference type="PROSITE" id="PS52004">
    <property type="entry name" value="KS3_2"/>
    <property type="match status" value="1"/>
</dbReference>
<accession>A0A6A6DAT4</accession>
<feature type="non-terminal residue" evidence="2">
    <location>
        <position position="148"/>
    </location>
</feature>
<evidence type="ECO:0000313" key="2">
    <source>
        <dbReference type="EMBL" id="KAF2176654.1"/>
    </source>
</evidence>
<dbReference type="GO" id="GO:0004312">
    <property type="term" value="F:fatty acid synthase activity"/>
    <property type="evidence" value="ECO:0007669"/>
    <property type="project" value="TreeGrafter"/>
</dbReference>
<gene>
    <name evidence="2" type="ORF">K469DRAFT_528900</name>
</gene>
<dbReference type="InterPro" id="IPR014031">
    <property type="entry name" value="Ketoacyl_synth_C"/>
</dbReference>
<dbReference type="InterPro" id="IPR020841">
    <property type="entry name" value="PKS_Beta-ketoAc_synthase_dom"/>
</dbReference>
<dbReference type="PANTHER" id="PTHR43775:SF29">
    <property type="entry name" value="ASPERFURANONE POLYKETIDE SYNTHASE AFOG-RELATED"/>
    <property type="match status" value="1"/>
</dbReference>
<name>A0A6A6DAT4_9PEZI</name>
<feature type="domain" description="Ketosynthase family 3 (KS3)" evidence="1">
    <location>
        <begin position="1"/>
        <end position="148"/>
    </location>
</feature>
<dbReference type="InterPro" id="IPR016039">
    <property type="entry name" value="Thiolase-like"/>
</dbReference>
<dbReference type="GO" id="GO:0006633">
    <property type="term" value="P:fatty acid biosynthetic process"/>
    <property type="evidence" value="ECO:0007669"/>
    <property type="project" value="TreeGrafter"/>
</dbReference>
<evidence type="ECO:0000259" key="1">
    <source>
        <dbReference type="PROSITE" id="PS52004"/>
    </source>
</evidence>
<dbReference type="AlphaFoldDB" id="A0A6A6DAT4"/>
<dbReference type="SMART" id="SM00825">
    <property type="entry name" value="PKS_KS"/>
    <property type="match status" value="1"/>
</dbReference>
<dbReference type="GO" id="GO:0044550">
    <property type="term" value="P:secondary metabolite biosynthetic process"/>
    <property type="evidence" value="ECO:0007669"/>
    <property type="project" value="TreeGrafter"/>
</dbReference>
<proteinExistence type="predicted"/>
<keyword evidence="3" id="KW-1185">Reference proteome</keyword>
<dbReference type="Proteomes" id="UP000800200">
    <property type="component" value="Unassembled WGS sequence"/>
</dbReference>
<sequence length="148" mass="16006">CYACLPGANGYARGEGAAIIVVERLADTLRDEDTIRAVIRNTGSNQDRRIPGITQPSQEAQIDPIEPIYKQPILIWSPPDSSKPTALAQAGNPVEANAISTAYWHYRSAKDPVYIGAAKADIEHMEGRSELAGIIKALLVLGKEPFLP</sequence>
<organism evidence="2 3">
    <name type="scientific">Zopfia rhizophila CBS 207.26</name>
    <dbReference type="NCBI Taxonomy" id="1314779"/>
    <lineage>
        <taxon>Eukaryota</taxon>
        <taxon>Fungi</taxon>
        <taxon>Dikarya</taxon>
        <taxon>Ascomycota</taxon>
        <taxon>Pezizomycotina</taxon>
        <taxon>Dothideomycetes</taxon>
        <taxon>Dothideomycetes incertae sedis</taxon>
        <taxon>Zopfiaceae</taxon>
        <taxon>Zopfia</taxon>
    </lineage>
</organism>
<dbReference type="InterPro" id="IPR050091">
    <property type="entry name" value="PKS_NRPS_Biosynth_Enz"/>
</dbReference>
<feature type="non-terminal residue" evidence="2">
    <location>
        <position position="1"/>
    </location>
</feature>
<dbReference type="OrthoDB" id="329835at2759"/>
<dbReference type="Pfam" id="PF02801">
    <property type="entry name" value="Ketoacyl-synt_C"/>
    <property type="match status" value="1"/>
</dbReference>
<reference evidence="2" key="1">
    <citation type="journal article" date="2020" name="Stud. Mycol.">
        <title>101 Dothideomycetes genomes: a test case for predicting lifestyles and emergence of pathogens.</title>
        <authorList>
            <person name="Haridas S."/>
            <person name="Albert R."/>
            <person name="Binder M."/>
            <person name="Bloem J."/>
            <person name="Labutti K."/>
            <person name="Salamov A."/>
            <person name="Andreopoulos B."/>
            <person name="Baker S."/>
            <person name="Barry K."/>
            <person name="Bills G."/>
            <person name="Bluhm B."/>
            <person name="Cannon C."/>
            <person name="Castanera R."/>
            <person name="Culley D."/>
            <person name="Daum C."/>
            <person name="Ezra D."/>
            <person name="Gonzalez J."/>
            <person name="Henrissat B."/>
            <person name="Kuo A."/>
            <person name="Liang C."/>
            <person name="Lipzen A."/>
            <person name="Lutzoni F."/>
            <person name="Magnuson J."/>
            <person name="Mondo S."/>
            <person name="Nolan M."/>
            <person name="Ohm R."/>
            <person name="Pangilinan J."/>
            <person name="Park H.-J."/>
            <person name="Ramirez L."/>
            <person name="Alfaro M."/>
            <person name="Sun H."/>
            <person name="Tritt A."/>
            <person name="Yoshinaga Y."/>
            <person name="Zwiers L.-H."/>
            <person name="Turgeon B."/>
            <person name="Goodwin S."/>
            <person name="Spatafora J."/>
            <person name="Crous P."/>
            <person name="Grigoriev I."/>
        </authorList>
    </citation>
    <scope>NUCLEOTIDE SEQUENCE</scope>
    <source>
        <strain evidence="2">CBS 207.26</strain>
    </source>
</reference>